<keyword evidence="2" id="KW-0472">Membrane</keyword>
<dbReference type="EMBL" id="ML145147">
    <property type="protein sequence ID" value="TBU56735.1"/>
    <property type="molecule type" value="Genomic_DNA"/>
</dbReference>
<evidence type="ECO:0000256" key="1">
    <source>
        <dbReference type="SAM" id="MobiDB-lite"/>
    </source>
</evidence>
<feature type="compositionally biased region" description="Polar residues" evidence="1">
    <location>
        <begin position="57"/>
        <end position="74"/>
    </location>
</feature>
<gene>
    <name evidence="3" type="ORF">BD310DRAFT_930963</name>
</gene>
<feature type="transmembrane region" description="Helical" evidence="2">
    <location>
        <begin position="32"/>
        <end position="54"/>
    </location>
</feature>
<evidence type="ECO:0000313" key="4">
    <source>
        <dbReference type="Proteomes" id="UP000292082"/>
    </source>
</evidence>
<sequence length="85" mass="9723">MPDNRDSQSARHRGDDATDSMPVVNLRIVSKLYATLTIPYRFMIPGMILGRILWRQNGGQQNRDSGGQKPTLQRSFRESAQFCLR</sequence>
<proteinExistence type="predicted"/>
<keyword evidence="2" id="KW-0812">Transmembrane</keyword>
<keyword evidence="4" id="KW-1185">Reference proteome</keyword>
<feature type="compositionally biased region" description="Basic and acidic residues" evidence="1">
    <location>
        <begin position="1"/>
        <end position="16"/>
    </location>
</feature>
<feature type="region of interest" description="Disordered" evidence="1">
    <location>
        <begin position="1"/>
        <end position="20"/>
    </location>
</feature>
<name>A0A4Q9PR33_9APHY</name>
<evidence type="ECO:0000313" key="3">
    <source>
        <dbReference type="EMBL" id="TBU56735.1"/>
    </source>
</evidence>
<accession>A0A4Q9PR33</accession>
<keyword evidence="2" id="KW-1133">Transmembrane helix</keyword>
<feature type="region of interest" description="Disordered" evidence="1">
    <location>
        <begin position="57"/>
        <end position="85"/>
    </location>
</feature>
<dbReference type="AlphaFoldDB" id="A0A4Q9PR33"/>
<dbReference type="Proteomes" id="UP000292082">
    <property type="component" value="Unassembled WGS sequence"/>
</dbReference>
<organism evidence="3 4">
    <name type="scientific">Dichomitus squalens</name>
    <dbReference type="NCBI Taxonomy" id="114155"/>
    <lineage>
        <taxon>Eukaryota</taxon>
        <taxon>Fungi</taxon>
        <taxon>Dikarya</taxon>
        <taxon>Basidiomycota</taxon>
        <taxon>Agaricomycotina</taxon>
        <taxon>Agaricomycetes</taxon>
        <taxon>Polyporales</taxon>
        <taxon>Polyporaceae</taxon>
        <taxon>Dichomitus</taxon>
    </lineage>
</organism>
<evidence type="ECO:0000256" key="2">
    <source>
        <dbReference type="SAM" id="Phobius"/>
    </source>
</evidence>
<reference evidence="3 4" key="1">
    <citation type="submission" date="2019-01" db="EMBL/GenBank/DDBJ databases">
        <title>Draft genome sequences of three monokaryotic isolates of the white-rot basidiomycete fungus Dichomitus squalens.</title>
        <authorList>
            <consortium name="DOE Joint Genome Institute"/>
            <person name="Lopez S.C."/>
            <person name="Andreopoulos B."/>
            <person name="Pangilinan J."/>
            <person name="Lipzen A."/>
            <person name="Riley R."/>
            <person name="Ahrendt S."/>
            <person name="Ng V."/>
            <person name="Barry K."/>
            <person name="Daum C."/>
            <person name="Grigoriev I.V."/>
            <person name="Hilden K.S."/>
            <person name="Makela M.R."/>
            <person name="de Vries R.P."/>
        </authorList>
    </citation>
    <scope>NUCLEOTIDE SEQUENCE [LARGE SCALE GENOMIC DNA]</scope>
    <source>
        <strain evidence="3 4">CBS 464.89</strain>
    </source>
</reference>
<protein>
    <submittedName>
        <fullName evidence="3">Uncharacterized protein</fullName>
    </submittedName>
</protein>